<dbReference type="PRINTS" id="PR00149">
    <property type="entry name" value="FUMRATELYASE"/>
</dbReference>
<reference evidence="14 15" key="1">
    <citation type="journal article" date="2004" name="Proc. Natl. Acad. Sci. U.S.A.">
        <title>Genome sequence of Picrophilus torridus and its implications for life around pH 0.</title>
        <authorList>
            <person name="Futterer O."/>
            <person name="Angelov A."/>
            <person name="Liesegang H."/>
            <person name="Gottschalk G."/>
            <person name="Schleper C."/>
            <person name="Schepers B."/>
            <person name="Dock C."/>
            <person name="Antranikian G."/>
            <person name="Liebl W."/>
        </authorList>
    </citation>
    <scope>NUCLEOTIDE SEQUENCE [LARGE SCALE GENOMIC DNA]</scope>
    <source>
        <strain evidence="15">ATCC 700027 / DSM 9790 / JCM 10055 / NBRC 100828</strain>
    </source>
</reference>
<dbReference type="Pfam" id="PF10397">
    <property type="entry name" value="ADSL_C"/>
    <property type="match status" value="1"/>
</dbReference>
<evidence type="ECO:0000259" key="13">
    <source>
        <dbReference type="SMART" id="SM00998"/>
    </source>
</evidence>
<dbReference type="eggNOG" id="arCOG01747">
    <property type="taxonomic scope" value="Archaea"/>
</dbReference>
<dbReference type="GO" id="GO:0004018">
    <property type="term" value="F:N6-(1,2-dicarboxyethyl)AMP AMP-lyase (fumarate-forming) activity"/>
    <property type="evidence" value="ECO:0007669"/>
    <property type="project" value="UniProtKB-UniRule"/>
</dbReference>
<dbReference type="PANTHER" id="PTHR43172">
    <property type="entry name" value="ADENYLOSUCCINATE LYASE"/>
    <property type="match status" value="1"/>
</dbReference>
<dbReference type="Gene3D" id="1.20.200.10">
    <property type="entry name" value="Fumarase/aspartase (Central domain)"/>
    <property type="match status" value="1"/>
</dbReference>
<dbReference type="FunCoup" id="Q6L0V1">
    <property type="interactions" value="260"/>
</dbReference>
<dbReference type="InterPro" id="IPR008948">
    <property type="entry name" value="L-Aspartase-like"/>
</dbReference>
<name>Q6L0V1_PICTO</name>
<dbReference type="STRING" id="263820.PTO0816"/>
<comment type="pathway">
    <text evidence="2">Purine metabolism; AMP biosynthesis via de novo pathway; AMP from IMP: step 2/2.</text>
</comment>
<evidence type="ECO:0000256" key="11">
    <source>
        <dbReference type="ARBA" id="ARBA00049115"/>
    </source>
</evidence>
<dbReference type="FunFam" id="1.20.200.10:FF:000008">
    <property type="entry name" value="Adenylosuccinate lyase"/>
    <property type="match status" value="1"/>
</dbReference>
<dbReference type="KEGG" id="pto:PTO0816"/>
<dbReference type="SUPFAM" id="SSF48557">
    <property type="entry name" value="L-aspartase-like"/>
    <property type="match status" value="1"/>
</dbReference>
<dbReference type="GO" id="GO:0006189">
    <property type="term" value="P:'de novo' IMP biosynthetic process"/>
    <property type="evidence" value="ECO:0007669"/>
    <property type="project" value="UniProtKB-UniPathway"/>
</dbReference>
<dbReference type="InterPro" id="IPR024083">
    <property type="entry name" value="Fumarase/histidase_N"/>
</dbReference>
<dbReference type="PANTHER" id="PTHR43172:SF1">
    <property type="entry name" value="ADENYLOSUCCINATE LYASE"/>
    <property type="match status" value="1"/>
</dbReference>
<dbReference type="GeneID" id="2844290"/>
<evidence type="ECO:0000313" key="15">
    <source>
        <dbReference type="Proteomes" id="UP000000438"/>
    </source>
</evidence>
<dbReference type="PRINTS" id="PR00145">
    <property type="entry name" value="ARGSUCLYASE"/>
</dbReference>
<evidence type="ECO:0000256" key="3">
    <source>
        <dbReference type="ARBA" id="ARBA00008273"/>
    </source>
</evidence>
<dbReference type="PaxDb" id="263820-PTO0816"/>
<dbReference type="CDD" id="cd01360">
    <property type="entry name" value="Adenylsuccinate_lyase_1"/>
    <property type="match status" value="1"/>
</dbReference>
<dbReference type="OrthoDB" id="7033at2157"/>
<comment type="pathway">
    <text evidence="1">Purine metabolism; IMP biosynthesis via de novo pathway; 5-amino-1-(5-phospho-D-ribosyl)imidazole-4-carboxamide from 5-amino-1-(5-phospho-D-ribosyl)imidazole-4-carboxylate: step 2/2.</text>
</comment>
<comment type="similarity">
    <text evidence="3">Belongs to the lyase 1 family. Adenylosuccinate lyase subfamily.</text>
</comment>
<dbReference type="UniPathway" id="UPA00074">
    <property type="reaction ID" value="UER00132"/>
</dbReference>
<dbReference type="InParanoid" id="Q6L0V1"/>
<evidence type="ECO:0000313" key="14">
    <source>
        <dbReference type="EMBL" id="AAT43401.1"/>
    </source>
</evidence>
<gene>
    <name evidence="14" type="ordered locus">PTO0816</name>
</gene>
<dbReference type="SMART" id="SM00998">
    <property type="entry name" value="ADSL_C"/>
    <property type="match status" value="1"/>
</dbReference>
<dbReference type="Gene3D" id="1.10.275.10">
    <property type="entry name" value="Fumarase/aspartase (N-terminal domain)"/>
    <property type="match status" value="1"/>
</dbReference>
<evidence type="ECO:0000256" key="7">
    <source>
        <dbReference type="ARBA" id="ARBA00022755"/>
    </source>
</evidence>
<evidence type="ECO:0000256" key="9">
    <source>
        <dbReference type="ARBA" id="ARBA00024477"/>
    </source>
</evidence>
<dbReference type="InterPro" id="IPR022761">
    <property type="entry name" value="Fumarate_lyase_N"/>
</dbReference>
<comment type="subunit">
    <text evidence="4">Homotetramer. Residues from neighboring subunits contribute catalytic and substrate-binding residues to each active site.</text>
</comment>
<evidence type="ECO:0000256" key="4">
    <source>
        <dbReference type="ARBA" id="ARBA00011668"/>
    </source>
</evidence>
<dbReference type="EC" id="4.3.2.2" evidence="5 12"/>
<evidence type="ECO:0000256" key="12">
    <source>
        <dbReference type="NCBIfam" id="TIGR00928"/>
    </source>
</evidence>
<dbReference type="PATRIC" id="fig|263820.9.peg.853"/>
<dbReference type="UniPathway" id="UPA00075">
    <property type="reaction ID" value="UER00336"/>
</dbReference>
<dbReference type="EMBL" id="AE017261">
    <property type="protein sequence ID" value="AAT43401.1"/>
    <property type="molecule type" value="Genomic_DNA"/>
</dbReference>
<proteinExistence type="inferred from homology"/>
<keyword evidence="7" id="KW-0658">Purine biosynthesis</keyword>
<sequence>MIISPIDYRYGRDNVKYIFSEENRMRLMLRVEAALAQAEYEYNIISRDAFLDIKNAVDSNSVRIERVHEIESRIHHDTMALVEALTEQCSAGKNFVHFGVTSNDIIDTATAMQIKSAVKIIKDDIKNLMKTLIKLIDENKDSVMVGRTHGQHASPITFGLKLSVYLDEMSRHLKRLTEAGDRIVAGKISGPVGTGASLGKDSIEIQNRVCEILGIKSEIASSQIVCRDRYIEYLSIINNIATSLEKFATEIRNLQRPEINEVSEYFDERSQVGSSSMPSKRNPIVSENISSLCRFIRSLIIPEYEAAVIWHERDLANSALERFTIPYASVLIDYVLYNMNDVFSHLYINKEEMLRKARSDEFIMSESIVRALTLSGMPRQEAHEFVRKASMEAYKNNKSLKSSLISAGVLKYIDEKTLEAAMDPVKFTGQAVSICNNVINNAERVMKDADE</sequence>
<comment type="catalytic activity">
    <reaction evidence="9">
        <text>(2S)-2-[5-amino-1-(5-phospho-beta-D-ribosyl)imidazole-4-carboxamido]succinate = 5-amino-1-(5-phospho-beta-D-ribosyl)imidazole-4-carboxamide + fumarate</text>
        <dbReference type="Rhea" id="RHEA:23920"/>
        <dbReference type="ChEBI" id="CHEBI:29806"/>
        <dbReference type="ChEBI" id="CHEBI:58443"/>
        <dbReference type="ChEBI" id="CHEBI:58475"/>
        <dbReference type="EC" id="4.3.2.2"/>
    </reaction>
    <physiologicalReaction direction="left-to-right" evidence="9">
        <dbReference type="Rhea" id="RHEA:23921"/>
    </physiologicalReaction>
</comment>
<evidence type="ECO:0000256" key="6">
    <source>
        <dbReference type="ARBA" id="ARBA00017058"/>
    </source>
</evidence>
<dbReference type="Gene3D" id="1.10.40.30">
    <property type="entry name" value="Fumarase/aspartase (C-terminal domain)"/>
    <property type="match status" value="1"/>
</dbReference>
<dbReference type="HOGENOM" id="CLU_030949_0_1_2"/>
<dbReference type="NCBIfam" id="TIGR00928">
    <property type="entry name" value="purB"/>
    <property type="match status" value="1"/>
</dbReference>
<dbReference type="InterPro" id="IPR004769">
    <property type="entry name" value="Pur_lyase"/>
</dbReference>
<dbReference type="GO" id="GO:0070626">
    <property type="term" value="F:(S)-2-(5-amino-1-(5-phospho-D-ribosyl)imidazole-4-carboxamido) succinate lyase (fumarate-forming) activity"/>
    <property type="evidence" value="ECO:0007669"/>
    <property type="project" value="TreeGrafter"/>
</dbReference>
<accession>Q6L0V1</accession>
<evidence type="ECO:0000256" key="8">
    <source>
        <dbReference type="ARBA" id="ARBA00023239"/>
    </source>
</evidence>
<comment type="function">
    <text evidence="10">Catalyzes two reactions in de novo purine nucleotide biosynthesis. Catalyzes the breakdown of 5-aminoimidazole- (N-succinylocarboxamide) ribotide (SAICAR or 2-[5-amino-1-(5-phospho-beta-D-ribosyl)imidazole-4-carboxamido]succinate) to 5-aminoimidazole-4-carboxamide ribotide (AICAR or 5-amino-1-(5-phospho-beta-D-ribosyl)imidazole-4-carboxamide) and fumarate, and of adenylosuccinate (ADS or N(6)-(1,2-dicarboxyethyl)-AMP) to adenosine monophosphate (AMP) and fumarate.</text>
</comment>
<dbReference type="RefSeq" id="WP_011177617.1">
    <property type="nucleotide sequence ID" value="NC_005877.1"/>
</dbReference>
<dbReference type="Pfam" id="PF00206">
    <property type="entry name" value="Lyase_1"/>
    <property type="match status" value="1"/>
</dbReference>
<organism evidence="14 15">
    <name type="scientific">Picrophilus torridus (strain ATCC 700027 / DSM 9790 / JCM 10055 / NBRC 100828 / KAW 2/3)</name>
    <dbReference type="NCBI Taxonomy" id="1122961"/>
    <lineage>
        <taxon>Archaea</taxon>
        <taxon>Methanobacteriati</taxon>
        <taxon>Thermoplasmatota</taxon>
        <taxon>Thermoplasmata</taxon>
        <taxon>Thermoplasmatales</taxon>
        <taxon>Picrophilaceae</taxon>
        <taxon>Picrophilus</taxon>
    </lineage>
</organism>
<protein>
    <recommendedName>
        <fullName evidence="6 12">Adenylosuccinate lyase</fullName>
        <ecNumber evidence="5 12">4.3.2.2</ecNumber>
    </recommendedName>
</protein>
<dbReference type="AlphaFoldDB" id="Q6L0V1"/>
<feature type="domain" description="Adenylosuccinate lyase C-terminal" evidence="13">
    <location>
        <begin position="360"/>
        <end position="439"/>
    </location>
</feature>
<dbReference type="GO" id="GO:0044208">
    <property type="term" value="P:'de novo' AMP biosynthetic process"/>
    <property type="evidence" value="ECO:0007669"/>
    <property type="project" value="UniProtKB-UniPathway"/>
</dbReference>
<comment type="catalytic activity">
    <reaction evidence="11">
        <text>N(6)-(1,2-dicarboxyethyl)-AMP = fumarate + AMP</text>
        <dbReference type="Rhea" id="RHEA:16853"/>
        <dbReference type="ChEBI" id="CHEBI:29806"/>
        <dbReference type="ChEBI" id="CHEBI:57567"/>
        <dbReference type="ChEBI" id="CHEBI:456215"/>
        <dbReference type="EC" id="4.3.2.2"/>
    </reaction>
    <physiologicalReaction direction="left-to-right" evidence="11">
        <dbReference type="Rhea" id="RHEA:16854"/>
    </physiologicalReaction>
</comment>
<dbReference type="Proteomes" id="UP000000438">
    <property type="component" value="Chromosome"/>
</dbReference>
<dbReference type="GO" id="GO:0005829">
    <property type="term" value="C:cytosol"/>
    <property type="evidence" value="ECO:0007669"/>
    <property type="project" value="TreeGrafter"/>
</dbReference>
<evidence type="ECO:0000256" key="2">
    <source>
        <dbReference type="ARBA" id="ARBA00004734"/>
    </source>
</evidence>
<evidence type="ECO:0000256" key="1">
    <source>
        <dbReference type="ARBA" id="ARBA00004706"/>
    </source>
</evidence>
<dbReference type="InterPro" id="IPR019468">
    <property type="entry name" value="AdenyloSucc_lyase_C"/>
</dbReference>
<evidence type="ECO:0000256" key="10">
    <source>
        <dbReference type="ARBA" id="ARBA00025012"/>
    </source>
</evidence>
<keyword evidence="8 14" id="KW-0456">Lyase</keyword>
<dbReference type="InterPro" id="IPR000362">
    <property type="entry name" value="Fumarate_lyase_fam"/>
</dbReference>
<evidence type="ECO:0000256" key="5">
    <source>
        <dbReference type="ARBA" id="ARBA00012339"/>
    </source>
</evidence>